<reference evidence="2 3" key="1">
    <citation type="submission" date="2018-06" db="EMBL/GenBank/DDBJ databases">
        <title>Genomic Encyclopedia of Type Strains, Phase IV (KMG-IV): sequencing the most valuable type-strain genomes for metagenomic binning, comparative biology and taxonomic classification.</title>
        <authorList>
            <person name="Goeker M."/>
        </authorList>
    </citation>
    <scope>NUCLEOTIDE SEQUENCE [LARGE SCALE GENOMIC DNA]</scope>
    <source>
        <strain evidence="2 3">DSM 30166</strain>
    </source>
</reference>
<organism evidence="2 3">
    <name type="scientific">Brenneria salicis ATCC 15712 = DSM 30166</name>
    <dbReference type="NCBI Taxonomy" id="714314"/>
    <lineage>
        <taxon>Bacteria</taxon>
        <taxon>Pseudomonadati</taxon>
        <taxon>Pseudomonadota</taxon>
        <taxon>Gammaproteobacteria</taxon>
        <taxon>Enterobacterales</taxon>
        <taxon>Pectobacteriaceae</taxon>
        <taxon>Brenneria</taxon>
    </lineage>
</organism>
<keyword evidence="1" id="KW-0812">Transmembrane</keyword>
<keyword evidence="1" id="KW-0472">Membrane</keyword>
<evidence type="ECO:0000313" key="3">
    <source>
        <dbReference type="Proteomes" id="UP000253046"/>
    </source>
</evidence>
<feature type="transmembrane region" description="Helical" evidence="1">
    <location>
        <begin position="37"/>
        <end position="54"/>
    </location>
</feature>
<protein>
    <submittedName>
        <fullName evidence="2">Uncharacterized protein</fullName>
    </submittedName>
</protein>
<accession>A0A366I7D3</accession>
<dbReference type="Proteomes" id="UP000253046">
    <property type="component" value="Unassembled WGS sequence"/>
</dbReference>
<proteinExistence type="predicted"/>
<gene>
    <name evidence="2" type="ORF">DES54_106101</name>
</gene>
<feature type="transmembrane region" description="Helical" evidence="1">
    <location>
        <begin position="66"/>
        <end position="87"/>
    </location>
</feature>
<comment type="caution">
    <text evidence="2">The sequence shown here is derived from an EMBL/GenBank/DDBJ whole genome shotgun (WGS) entry which is preliminary data.</text>
</comment>
<evidence type="ECO:0000256" key="1">
    <source>
        <dbReference type="SAM" id="Phobius"/>
    </source>
</evidence>
<evidence type="ECO:0000313" key="2">
    <source>
        <dbReference type="EMBL" id="RBP64876.1"/>
    </source>
</evidence>
<keyword evidence="1" id="KW-1133">Transmembrane helix</keyword>
<dbReference type="RefSeq" id="WP_113865496.1">
    <property type="nucleotide sequence ID" value="NZ_AGJP01000001.1"/>
</dbReference>
<sequence length="124" mass="13737">MNVNKIFSSKWFWAACSALVIAVAVSGIIFYGLAGGLITTLCFIGSIILFYHRGHPAFLPDKEPFIFMYQIALGVVGCGTFCVAWLLCLAYVGIEYGSLFFLVAGFTYLVLHRTAKVWGVPWIR</sequence>
<keyword evidence="3" id="KW-1185">Reference proteome</keyword>
<dbReference type="EMBL" id="QNRY01000006">
    <property type="protein sequence ID" value="RBP64876.1"/>
    <property type="molecule type" value="Genomic_DNA"/>
</dbReference>
<dbReference type="AlphaFoldDB" id="A0A366I7D3"/>
<name>A0A366I7D3_9GAMM</name>
<feature type="transmembrane region" description="Helical" evidence="1">
    <location>
        <begin position="93"/>
        <end position="111"/>
    </location>
</feature>
<dbReference type="OrthoDB" id="9916108at2"/>